<evidence type="ECO:0000256" key="13">
    <source>
        <dbReference type="ARBA" id="ARBA00023315"/>
    </source>
</evidence>
<dbReference type="AlphaFoldDB" id="A0A9W7A2F6"/>
<dbReference type="GO" id="GO:0004144">
    <property type="term" value="F:diacylglycerol O-acyltransferase activity"/>
    <property type="evidence" value="ECO:0007669"/>
    <property type="project" value="TreeGrafter"/>
</dbReference>
<feature type="non-terminal residue" evidence="15">
    <location>
        <position position="306"/>
    </location>
</feature>
<dbReference type="EC" id="2.3.1.-" evidence="14"/>
<keyword evidence="13" id="KW-0012">Acyltransferase</keyword>
<sequence length="306" mass="33465">MSRRKLPIMSELILLAMNSMTAFLYLLLPPRVNAYISTFMVGGLFGLMIPPLLFLHLFCTSLLLPALDSLLPETASPSLGSIYAALGALYVTTVLVMDSSHLAPPPLGVVRKPSNFLERCSLKFWSSHFTYFPMSVHAENLDPSAQYVFGVHPHGIHCWALNVFAFQGGPLDSLMPLTSRGTLSGLAASVIFMVPVVRELFLQMGYVDASRVVATKAMDVGRSLFICTGGEEESMMSEIGRDVVVIKKRKGFVRLAVKNGAALVPVFGVGITDLYKTYGVGRGARMWVQKKFGIALPIFHGRFMSP</sequence>
<dbReference type="OrthoDB" id="264532at2759"/>
<evidence type="ECO:0000256" key="3">
    <source>
        <dbReference type="ARBA" id="ARBA00005189"/>
    </source>
</evidence>
<evidence type="ECO:0000256" key="9">
    <source>
        <dbReference type="ARBA" id="ARBA00022824"/>
    </source>
</evidence>
<evidence type="ECO:0000256" key="14">
    <source>
        <dbReference type="RuleBase" id="RU367023"/>
    </source>
</evidence>
<dbReference type="GO" id="GO:0019432">
    <property type="term" value="P:triglyceride biosynthetic process"/>
    <property type="evidence" value="ECO:0007669"/>
    <property type="project" value="TreeGrafter"/>
</dbReference>
<evidence type="ECO:0000256" key="10">
    <source>
        <dbReference type="ARBA" id="ARBA00022989"/>
    </source>
</evidence>
<keyword evidence="11" id="KW-0443">Lipid metabolism</keyword>
<dbReference type="EMBL" id="BRXZ01002416">
    <property type="protein sequence ID" value="GMH61672.1"/>
    <property type="molecule type" value="Genomic_DNA"/>
</dbReference>
<evidence type="ECO:0000256" key="6">
    <source>
        <dbReference type="ARBA" id="ARBA00022679"/>
    </source>
</evidence>
<dbReference type="Proteomes" id="UP001165082">
    <property type="component" value="Unassembled WGS sequence"/>
</dbReference>
<evidence type="ECO:0000256" key="1">
    <source>
        <dbReference type="ARBA" id="ARBA00004477"/>
    </source>
</evidence>
<evidence type="ECO:0000256" key="7">
    <source>
        <dbReference type="ARBA" id="ARBA00022692"/>
    </source>
</evidence>
<keyword evidence="10 14" id="KW-1133">Transmembrane helix</keyword>
<evidence type="ECO:0000256" key="11">
    <source>
        <dbReference type="ARBA" id="ARBA00023098"/>
    </source>
</evidence>
<evidence type="ECO:0000313" key="16">
    <source>
        <dbReference type="Proteomes" id="UP001165082"/>
    </source>
</evidence>
<dbReference type="PANTHER" id="PTHR12317:SF0">
    <property type="entry name" value="ACYLTRANSFERASE"/>
    <property type="match status" value="1"/>
</dbReference>
<dbReference type="GO" id="GO:0005789">
    <property type="term" value="C:endoplasmic reticulum membrane"/>
    <property type="evidence" value="ECO:0007669"/>
    <property type="project" value="UniProtKB-SubCell"/>
</dbReference>
<comment type="pathway">
    <text evidence="2">Glycerolipid metabolism; triacylglycerol biosynthesis.</text>
</comment>
<name>A0A9W7A2F6_9STRA</name>
<keyword evidence="16" id="KW-1185">Reference proteome</keyword>
<organism evidence="15 16">
    <name type="scientific">Triparma retinervis</name>
    <dbReference type="NCBI Taxonomy" id="2557542"/>
    <lineage>
        <taxon>Eukaryota</taxon>
        <taxon>Sar</taxon>
        <taxon>Stramenopiles</taxon>
        <taxon>Ochrophyta</taxon>
        <taxon>Bolidophyceae</taxon>
        <taxon>Parmales</taxon>
        <taxon>Triparmaceae</taxon>
        <taxon>Triparma</taxon>
    </lineage>
</organism>
<evidence type="ECO:0000256" key="2">
    <source>
        <dbReference type="ARBA" id="ARBA00004771"/>
    </source>
</evidence>
<feature type="transmembrane region" description="Helical" evidence="14">
    <location>
        <begin position="181"/>
        <end position="201"/>
    </location>
</feature>
<dbReference type="PANTHER" id="PTHR12317">
    <property type="entry name" value="DIACYLGLYCEROL O-ACYLTRANSFERASE"/>
    <property type="match status" value="1"/>
</dbReference>
<accession>A0A9W7A2F6</accession>
<proteinExistence type="inferred from homology"/>
<evidence type="ECO:0000256" key="12">
    <source>
        <dbReference type="ARBA" id="ARBA00023136"/>
    </source>
</evidence>
<feature type="transmembrane region" description="Helical" evidence="14">
    <location>
        <begin position="12"/>
        <end position="28"/>
    </location>
</feature>
<evidence type="ECO:0000256" key="5">
    <source>
        <dbReference type="ARBA" id="ARBA00022516"/>
    </source>
</evidence>
<comment type="similarity">
    <text evidence="4 14">Belongs to the diacylglycerol acyltransferase family.</text>
</comment>
<gene>
    <name evidence="15" type="ORF">TrRE_jg3999</name>
</gene>
<reference evidence="15" key="1">
    <citation type="submission" date="2022-07" db="EMBL/GenBank/DDBJ databases">
        <title>Genome analysis of Parmales, a sister group of diatoms, reveals the evolutionary specialization of diatoms from phago-mixotrophs to photoautotrophs.</title>
        <authorList>
            <person name="Ban H."/>
            <person name="Sato S."/>
            <person name="Yoshikawa S."/>
            <person name="Kazumasa Y."/>
            <person name="Nakamura Y."/>
            <person name="Ichinomiya M."/>
            <person name="Saitoh K."/>
            <person name="Sato N."/>
            <person name="Blanc-Mathieu R."/>
            <person name="Endo H."/>
            <person name="Kuwata A."/>
            <person name="Ogata H."/>
        </authorList>
    </citation>
    <scope>NUCLEOTIDE SEQUENCE</scope>
</reference>
<comment type="pathway">
    <text evidence="3">Lipid metabolism.</text>
</comment>
<comment type="caution">
    <text evidence="15">The sequence shown here is derived from an EMBL/GenBank/DDBJ whole genome shotgun (WGS) entry which is preliminary data.</text>
</comment>
<keyword evidence="6 14" id="KW-0808">Transferase</keyword>
<feature type="transmembrane region" description="Helical" evidence="14">
    <location>
        <begin position="34"/>
        <end position="67"/>
    </location>
</feature>
<protein>
    <recommendedName>
        <fullName evidence="14">Acyltransferase</fullName>
        <ecNumber evidence="14">2.3.1.-</ecNumber>
    </recommendedName>
</protein>
<keyword evidence="5" id="KW-0444">Lipid biosynthesis</keyword>
<dbReference type="GO" id="GO:0006071">
    <property type="term" value="P:glycerol metabolic process"/>
    <property type="evidence" value="ECO:0007669"/>
    <property type="project" value="UniProtKB-KW"/>
</dbReference>
<evidence type="ECO:0000256" key="4">
    <source>
        <dbReference type="ARBA" id="ARBA00005420"/>
    </source>
</evidence>
<evidence type="ECO:0000256" key="8">
    <source>
        <dbReference type="ARBA" id="ARBA00022798"/>
    </source>
</evidence>
<comment type="subcellular location">
    <subcellularLocation>
        <location evidence="1 14">Endoplasmic reticulum membrane</location>
        <topology evidence="1 14">Multi-pass membrane protein</topology>
    </subcellularLocation>
</comment>
<evidence type="ECO:0000313" key="15">
    <source>
        <dbReference type="EMBL" id="GMH61672.1"/>
    </source>
</evidence>
<keyword evidence="8" id="KW-0319">Glycerol metabolism</keyword>
<keyword evidence="12 14" id="KW-0472">Membrane</keyword>
<dbReference type="InterPro" id="IPR007130">
    <property type="entry name" value="DAGAT"/>
</dbReference>
<keyword evidence="7 14" id="KW-0812">Transmembrane</keyword>
<dbReference type="Pfam" id="PF03982">
    <property type="entry name" value="DAGAT"/>
    <property type="match status" value="1"/>
</dbReference>
<feature type="transmembrane region" description="Helical" evidence="14">
    <location>
        <begin position="79"/>
        <end position="97"/>
    </location>
</feature>
<keyword evidence="9 14" id="KW-0256">Endoplasmic reticulum</keyword>